<keyword evidence="11" id="KW-1185">Reference proteome</keyword>
<evidence type="ECO:0000256" key="6">
    <source>
        <dbReference type="ARBA" id="ARBA00023002"/>
    </source>
</evidence>
<dbReference type="InterPro" id="IPR010795">
    <property type="entry name" value="Prenylcys_lyase"/>
</dbReference>
<dbReference type="InterPro" id="IPR017046">
    <property type="entry name" value="Prenylcysteine_Oxase1"/>
</dbReference>
<protein>
    <recommendedName>
        <fullName evidence="9">Prenylcysteine lyase domain-containing protein</fullName>
    </recommendedName>
</protein>
<evidence type="ECO:0000256" key="1">
    <source>
        <dbReference type="ARBA" id="ARBA00001974"/>
    </source>
</evidence>
<evidence type="ECO:0000256" key="3">
    <source>
        <dbReference type="ARBA" id="ARBA00022630"/>
    </source>
</evidence>
<keyword evidence="6" id="KW-0560">Oxidoreductase</keyword>
<keyword evidence="4 8" id="KW-0732">Signal</keyword>
<dbReference type="PANTHER" id="PTHR15944">
    <property type="entry name" value="FARNESYLCYSTEINE LYASE"/>
    <property type="match status" value="1"/>
</dbReference>
<keyword evidence="3" id="KW-0285">Flavoprotein</keyword>
<evidence type="ECO:0000313" key="10">
    <source>
        <dbReference type="EMBL" id="KAJ9598876.1"/>
    </source>
</evidence>
<dbReference type="Pfam" id="PF07156">
    <property type="entry name" value="Prenylcys_lyase"/>
    <property type="match status" value="1"/>
</dbReference>
<comment type="similarity">
    <text evidence="2">Belongs to the prenylcysteine oxidase family.</text>
</comment>
<dbReference type="AlphaFoldDB" id="A0AAD8AHS0"/>
<accession>A0AAD8AHS0</accession>
<comment type="caution">
    <text evidence="10">The sequence shown here is derived from an EMBL/GenBank/DDBJ whole genome shotgun (WGS) entry which is preliminary data.</text>
</comment>
<dbReference type="GO" id="GO:0001735">
    <property type="term" value="F:prenylcysteine oxidase activity"/>
    <property type="evidence" value="ECO:0007669"/>
    <property type="project" value="InterPro"/>
</dbReference>
<dbReference type="GO" id="GO:0030328">
    <property type="term" value="P:prenylcysteine catabolic process"/>
    <property type="evidence" value="ECO:0007669"/>
    <property type="project" value="InterPro"/>
</dbReference>
<dbReference type="GO" id="GO:0030327">
    <property type="term" value="P:prenylated protein catabolic process"/>
    <property type="evidence" value="ECO:0007669"/>
    <property type="project" value="TreeGrafter"/>
</dbReference>
<feature type="domain" description="Prenylcysteine lyase" evidence="9">
    <location>
        <begin position="115"/>
        <end position="243"/>
    </location>
</feature>
<keyword evidence="7" id="KW-0325">Glycoprotein</keyword>
<evidence type="ECO:0000256" key="4">
    <source>
        <dbReference type="ARBA" id="ARBA00022729"/>
    </source>
</evidence>
<evidence type="ECO:0000256" key="7">
    <source>
        <dbReference type="ARBA" id="ARBA00023180"/>
    </source>
</evidence>
<reference evidence="10" key="1">
    <citation type="journal article" date="2023" name="IScience">
        <title>Live-bearing cockroach genome reveals convergent evolutionary mechanisms linked to viviparity in insects and beyond.</title>
        <authorList>
            <person name="Fouks B."/>
            <person name="Harrison M.C."/>
            <person name="Mikhailova A.A."/>
            <person name="Marchal E."/>
            <person name="English S."/>
            <person name="Carruthers M."/>
            <person name="Jennings E.C."/>
            <person name="Chiamaka E.L."/>
            <person name="Frigard R.A."/>
            <person name="Pippel M."/>
            <person name="Attardo G.M."/>
            <person name="Benoit J.B."/>
            <person name="Bornberg-Bauer E."/>
            <person name="Tobe S.S."/>
        </authorList>
    </citation>
    <scope>NUCLEOTIDE SEQUENCE</scope>
    <source>
        <strain evidence="10">Stay&amp;Tobe</strain>
    </source>
</reference>
<evidence type="ECO:0000256" key="5">
    <source>
        <dbReference type="ARBA" id="ARBA00022827"/>
    </source>
</evidence>
<organism evidence="10 11">
    <name type="scientific">Diploptera punctata</name>
    <name type="common">Pacific beetle cockroach</name>
    <dbReference type="NCBI Taxonomy" id="6984"/>
    <lineage>
        <taxon>Eukaryota</taxon>
        <taxon>Metazoa</taxon>
        <taxon>Ecdysozoa</taxon>
        <taxon>Arthropoda</taxon>
        <taxon>Hexapoda</taxon>
        <taxon>Insecta</taxon>
        <taxon>Pterygota</taxon>
        <taxon>Neoptera</taxon>
        <taxon>Polyneoptera</taxon>
        <taxon>Dictyoptera</taxon>
        <taxon>Blattodea</taxon>
        <taxon>Blaberoidea</taxon>
        <taxon>Blaberidae</taxon>
        <taxon>Diplopterinae</taxon>
        <taxon>Diploptera</taxon>
    </lineage>
</organism>
<dbReference type="Pfam" id="PF13450">
    <property type="entry name" value="NAD_binding_8"/>
    <property type="match status" value="1"/>
</dbReference>
<keyword evidence="5" id="KW-0274">FAD</keyword>
<dbReference type="InterPro" id="IPR036188">
    <property type="entry name" value="FAD/NAD-bd_sf"/>
</dbReference>
<reference evidence="10" key="2">
    <citation type="submission" date="2023-05" db="EMBL/GenBank/DDBJ databases">
        <authorList>
            <person name="Fouks B."/>
        </authorList>
    </citation>
    <scope>NUCLEOTIDE SEQUENCE</scope>
    <source>
        <strain evidence="10">Stay&amp;Tobe</strain>
        <tissue evidence="10">Testes</tissue>
    </source>
</reference>
<feature type="chain" id="PRO_5042115906" description="Prenylcysteine lyase domain-containing protein" evidence="8">
    <location>
        <begin position="17"/>
        <end position="250"/>
    </location>
</feature>
<evidence type="ECO:0000256" key="8">
    <source>
        <dbReference type="SAM" id="SignalP"/>
    </source>
</evidence>
<proteinExistence type="inferred from homology"/>
<name>A0AAD8AHS0_DIPPU</name>
<dbReference type="SUPFAM" id="SSF51905">
    <property type="entry name" value="FAD/NAD(P)-binding domain"/>
    <property type="match status" value="1"/>
</dbReference>
<feature type="non-terminal residue" evidence="10">
    <location>
        <position position="1"/>
    </location>
</feature>
<comment type="cofactor">
    <cofactor evidence="1">
        <name>FAD</name>
        <dbReference type="ChEBI" id="CHEBI:57692"/>
    </cofactor>
</comment>
<evidence type="ECO:0000259" key="9">
    <source>
        <dbReference type="Pfam" id="PF07156"/>
    </source>
</evidence>
<dbReference type="Proteomes" id="UP001233999">
    <property type="component" value="Unassembled WGS sequence"/>
</dbReference>
<evidence type="ECO:0000313" key="11">
    <source>
        <dbReference type="Proteomes" id="UP001233999"/>
    </source>
</evidence>
<evidence type="ECO:0000256" key="2">
    <source>
        <dbReference type="ARBA" id="ARBA00009967"/>
    </source>
</evidence>
<gene>
    <name evidence="10" type="ORF">L9F63_026586</name>
</gene>
<dbReference type="PANTHER" id="PTHR15944:SF0">
    <property type="entry name" value="PRENYLCYSTEINE LYASE DOMAIN-CONTAINING PROTEIN"/>
    <property type="match status" value="1"/>
</dbReference>
<sequence>LLIIVLIMLLSPLCFLKKPPKIAVIGGGIGGTSASYFLYELFGPKGAQIDLYEPNKIGGRLSVIEVNGRNYEAGGSIIHGRNKYMVDFLKHFGLKKRENGNSRFGLYDGKDFILTESKWELITLIKLAWRYGFGPLKLQNYIDDLLNKFERIYLLQDNGKTFLSVTDLLNAMSPDFVQELHVTAKDGFIGNGFSERIIDELITATLTANYGQSTIVHEFVGSVSVAGAGGGLWSIHGGNRICSTISFAAF</sequence>
<feature type="signal peptide" evidence="8">
    <location>
        <begin position="1"/>
        <end position="16"/>
    </location>
</feature>
<dbReference type="EMBL" id="JASPKZ010000923">
    <property type="protein sequence ID" value="KAJ9598876.1"/>
    <property type="molecule type" value="Genomic_DNA"/>
</dbReference>
<dbReference type="Gene3D" id="3.50.50.60">
    <property type="entry name" value="FAD/NAD(P)-binding domain"/>
    <property type="match status" value="1"/>
</dbReference>